<evidence type="ECO:0000259" key="1">
    <source>
        <dbReference type="Pfam" id="PF13173"/>
    </source>
</evidence>
<dbReference type="Proteomes" id="UP000777784">
    <property type="component" value="Unassembled WGS sequence"/>
</dbReference>
<dbReference type="InterPro" id="IPR041682">
    <property type="entry name" value="AAA_14"/>
</dbReference>
<dbReference type="InterPro" id="IPR027417">
    <property type="entry name" value="P-loop_NTPase"/>
</dbReference>
<dbReference type="Pfam" id="PF13635">
    <property type="entry name" value="DUF4143"/>
    <property type="match status" value="1"/>
</dbReference>
<dbReference type="PANTHER" id="PTHR43566">
    <property type="entry name" value="CONSERVED PROTEIN"/>
    <property type="match status" value="1"/>
</dbReference>
<accession>A0A948RTS1</accession>
<dbReference type="AlphaFoldDB" id="A0A948RTS1"/>
<comment type="caution">
    <text evidence="3">The sequence shown here is derived from an EMBL/GenBank/DDBJ whole genome shotgun (WGS) entry which is preliminary data.</text>
</comment>
<evidence type="ECO:0000313" key="3">
    <source>
        <dbReference type="EMBL" id="MBU2690396.1"/>
    </source>
</evidence>
<dbReference type="GO" id="GO:0005524">
    <property type="term" value="F:ATP binding"/>
    <property type="evidence" value="ECO:0007669"/>
    <property type="project" value="UniProtKB-KW"/>
</dbReference>
<dbReference type="Gene3D" id="3.40.50.300">
    <property type="entry name" value="P-loop containing nucleotide triphosphate hydrolases"/>
    <property type="match status" value="1"/>
</dbReference>
<organism evidence="3 4">
    <name type="scientific">Eiseniibacteriota bacterium</name>
    <dbReference type="NCBI Taxonomy" id="2212470"/>
    <lineage>
        <taxon>Bacteria</taxon>
        <taxon>Candidatus Eiseniibacteriota</taxon>
    </lineage>
</organism>
<sequence length="408" mass="47615">MLRREPYSRIWDELSAEKSLVFLAGPRQCGKTTLAQLIAERFTNSIYFNWDILTDKQKLIEDPFFFQNIVRSDDSKPLILLDEIHKYKDWKNYLKGAYDKFNDEYLFLVSGSGRLDLYQRGGDSLAGRYYLFHLWPLTLAELHSQNRTLAQFRKNPVQVCESHPSSFDSTWKRLAAYSGFPEPYLAAKMTTYRRWTNTYHRQLIREDIRDLTDIRNIEDLEILFSLLPSKVGSSLSIPSLVTDLKVSYNTVKNWLAILERFYLTFTITPWTNQITRAIHKDRKSYLFNYAQIEDEAAKFENMVALELHRAISNWNDMGYGDFGLHFIRTKEGREVDFLLSENRKPFLLIETKFGDDSPSLNLKRYQAALSVPAVQLVEKAKGFKRLTNAGYPLLIAPATWWIPNLPTV</sequence>
<dbReference type="PANTHER" id="PTHR43566:SF1">
    <property type="entry name" value="AAA+ ATPASE DOMAIN-CONTAINING PROTEIN"/>
    <property type="match status" value="1"/>
</dbReference>
<dbReference type="EMBL" id="JAHJDP010000031">
    <property type="protein sequence ID" value="MBU2690396.1"/>
    <property type="molecule type" value="Genomic_DNA"/>
</dbReference>
<evidence type="ECO:0000259" key="2">
    <source>
        <dbReference type="Pfam" id="PF13635"/>
    </source>
</evidence>
<feature type="domain" description="AAA" evidence="1">
    <location>
        <begin position="19"/>
        <end position="142"/>
    </location>
</feature>
<protein>
    <submittedName>
        <fullName evidence="3">ATP-binding protein</fullName>
    </submittedName>
</protein>
<gene>
    <name evidence="3" type="ORF">KJ970_05665</name>
</gene>
<evidence type="ECO:0000313" key="4">
    <source>
        <dbReference type="Proteomes" id="UP000777784"/>
    </source>
</evidence>
<name>A0A948RTS1_UNCEI</name>
<dbReference type="SUPFAM" id="SSF52540">
    <property type="entry name" value="P-loop containing nucleoside triphosphate hydrolases"/>
    <property type="match status" value="1"/>
</dbReference>
<keyword evidence="3" id="KW-0067">ATP-binding</keyword>
<feature type="domain" description="DUF4143" evidence="2">
    <location>
        <begin position="206"/>
        <end position="353"/>
    </location>
</feature>
<keyword evidence="3" id="KW-0547">Nucleotide-binding</keyword>
<proteinExistence type="predicted"/>
<dbReference type="Pfam" id="PF13173">
    <property type="entry name" value="AAA_14"/>
    <property type="match status" value="1"/>
</dbReference>
<dbReference type="InterPro" id="IPR025420">
    <property type="entry name" value="DUF4143"/>
</dbReference>
<reference evidence="3" key="1">
    <citation type="submission" date="2021-05" db="EMBL/GenBank/DDBJ databases">
        <title>Energy efficiency and biological interactions define the core microbiome of deep oligotrophic groundwater.</title>
        <authorList>
            <person name="Mehrshad M."/>
            <person name="Lopez-Fernandez M."/>
            <person name="Bell E."/>
            <person name="Bernier-Latmani R."/>
            <person name="Bertilsson S."/>
            <person name="Dopson M."/>
        </authorList>
    </citation>
    <scope>NUCLEOTIDE SEQUENCE</scope>
    <source>
        <strain evidence="3">Modern_marine.mb.64</strain>
    </source>
</reference>